<dbReference type="PANTHER" id="PTHR35149">
    <property type="entry name" value="SLL5132 PROTEIN"/>
    <property type="match status" value="1"/>
</dbReference>
<feature type="domain" description="GmrSD restriction endonucleases C-terminal" evidence="2">
    <location>
        <begin position="428"/>
        <end position="558"/>
    </location>
</feature>
<feature type="domain" description="GmrSD restriction endonucleases N-terminal" evidence="1">
    <location>
        <begin position="21"/>
        <end position="240"/>
    </location>
</feature>
<gene>
    <name evidence="3" type="ORF">ES674_05210</name>
</gene>
<keyword evidence="4" id="KW-1185">Reference proteome</keyword>
<dbReference type="EMBL" id="VSKK01000001">
    <property type="protein sequence ID" value="TYB79175.1"/>
    <property type="molecule type" value="Genomic_DNA"/>
</dbReference>
<dbReference type="InterPro" id="IPR011089">
    <property type="entry name" value="GmrSD_C"/>
</dbReference>
<protein>
    <submittedName>
        <fullName evidence="3">DUF262 domain-containing protein</fullName>
    </submittedName>
</protein>
<dbReference type="InterPro" id="IPR004919">
    <property type="entry name" value="GmrSD_N"/>
</dbReference>
<reference evidence="3 4" key="1">
    <citation type="submission" date="2019-08" db="EMBL/GenBank/DDBJ databases">
        <title>Genomes of Antarctic Bizionia species.</title>
        <authorList>
            <person name="Bowman J.P."/>
        </authorList>
    </citation>
    <scope>NUCLEOTIDE SEQUENCE [LARGE SCALE GENOMIC DNA]</scope>
    <source>
        <strain evidence="3 4">ADA-4</strain>
    </source>
</reference>
<evidence type="ECO:0000259" key="1">
    <source>
        <dbReference type="Pfam" id="PF03235"/>
    </source>
</evidence>
<sequence length="639" mass="75567">MIGLQEDNNFKLRTIESLKNYVFLVEDYQRGYQWDEQQVLDLLNDIDTFEPNAQAQQFYCLQPVAVKEIQRQELAQLIEDEDLNINEFEKIFELIDGQQRLTTIFLILSLLTANKHHKIIYRTRASSKDYVNRIKTQPIDASIDLKVELEDLKIALNNSWKGYVEKHKHFDNVDNYHFYKAAQLICNYPYKNKEAFINKISLYTQVIWYNEVHKSPKKLFADLNSGKIKLTGAELIKALFVLHLSPQNNSISSEVVQFKINELAIEWDEIEYQMQQSDFWYFIKSKTKREYASRIGYLFDVILNVIDKEDDLYAYRMYANKEEELNWNTVKLFFQKLVEWYNDPYIYHRVGFLLFQRDNKLNSLKKLNEKSIRLSKENFKEALDDEIKNAFSKVKIKEGVITQLYHLDSLSYKTNKLAITHVLVLYNICLYENLITNYKVNFKEFYSQTWTLEHIFPQNLAVIKEKDEAMLFLEDYKSLLDTKKDKQEFDDILILEEKLKHVNDSGFQKLKGEMQELITTIIQKFGLDHIGNLTLLHQNENSSIGNKPFKAKRAEIINFSQSLRKGNLKTSFIPLGTLNVFTKFYTTQSHDLQFSYWAEKDAISYKEAINRALCYEKKTKPTVINDEDSKQSSIKYLPQ</sequence>
<dbReference type="PANTHER" id="PTHR35149:SF2">
    <property type="entry name" value="DUF262 DOMAIN-CONTAINING PROTEIN"/>
    <property type="match status" value="1"/>
</dbReference>
<dbReference type="Pfam" id="PF03235">
    <property type="entry name" value="GmrSD_N"/>
    <property type="match status" value="1"/>
</dbReference>
<dbReference type="AlphaFoldDB" id="A0A5D0REH9"/>
<organism evidence="3 4">
    <name type="scientific">Bizionia myxarmorum</name>
    <dbReference type="NCBI Taxonomy" id="291186"/>
    <lineage>
        <taxon>Bacteria</taxon>
        <taxon>Pseudomonadati</taxon>
        <taxon>Bacteroidota</taxon>
        <taxon>Flavobacteriia</taxon>
        <taxon>Flavobacteriales</taxon>
        <taxon>Flavobacteriaceae</taxon>
        <taxon>Bizionia</taxon>
    </lineage>
</organism>
<comment type="caution">
    <text evidence="3">The sequence shown here is derived from an EMBL/GenBank/DDBJ whole genome shotgun (WGS) entry which is preliminary data.</text>
</comment>
<accession>A0A5D0REH9</accession>
<dbReference type="Proteomes" id="UP000323720">
    <property type="component" value="Unassembled WGS sequence"/>
</dbReference>
<evidence type="ECO:0000313" key="4">
    <source>
        <dbReference type="Proteomes" id="UP000323720"/>
    </source>
</evidence>
<dbReference type="RefSeq" id="WP_148402912.1">
    <property type="nucleotide sequence ID" value="NZ_VSKK01000001.1"/>
</dbReference>
<evidence type="ECO:0000313" key="3">
    <source>
        <dbReference type="EMBL" id="TYB79175.1"/>
    </source>
</evidence>
<dbReference type="Pfam" id="PF07510">
    <property type="entry name" value="GmrSD_C"/>
    <property type="match status" value="1"/>
</dbReference>
<proteinExistence type="predicted"/>
<dbReference type="OrthoDB" id="9798761at2"/>
<name>A0A5D0REH9_9FLAO</name>
<evidence type="ECO:0000259" key="2">
    <source>
        <dbReference type="Pfam" id="PF07510"/>
    </source>
</evidence>